<feature type="compositionally biased region" description="Polar residues" evidence="1">
    <location>
        <begin position="457"/>
        <end position="467"/>
    </location>
</feature>
<evidence type="ECO:0000313" key="3">
    <source>
        <dbReference type="Proteomes" id="UP000233556"/>
    </source>
</evidence>
<gene>
    <name evidence="2" type="ORF">llap_13584</name>
</gene>
<sequence length="467" mass="47968">MEEEAAAAVVVVVLLFTRPTCHHLPLEEEEEATRASVAAAVVVGQATRDKDPSALLEEEEVVVVEEEEEVVQDTRAKAPSALEVVAWEGEVGEVIKAKAPSALLVEAVVVEEEVVAQVIKAKVPSALVGEAVVVEARAATVGAALARSLSALAVEEVDPAAVEDPLAMAWEEDTVVAVGDLARRSLLALAVAEVAHLDAVVGDPVVGLQEARSSLEVEVVGDHPDAVVEDPAMAWEEDPVIYHCLRGRCCRQNRGYSGEISSHHRGLCSSSGCVSSLQGHGSFFCGREGSVTYSRRPSFCQPMSTSSTYSIGGGYRCGGEGSVAITCGDGGETSGWSTAGGTVPDYGAGGRIGCSTEGSGRNIIDSSGGGGSSSHSGRLGIIEGAGSGYGYDVSPRENALTTYGASGGSGYYSGGSGYGIEGCSGPELSSGGGGSSQAMQQKCPVVVPNIKAHQSKKTSQWPLSQKK</sequence>
<proteinExistence type="predicted"/>
<keyword evidence="3" id="KW-1185">Reference proteome</keyword>
<reference evidence="3" key="2">
    <citation type="submission" date="2017-12" db="EMBL/GenBank/DDBJ databases">
        <title>Genome sequence of the Bar-tailed Godwit (Limosa lapponica baueri).</title>
        <authorList>
            <person name="Lima N.C.B."/>
            <person name="Parody-Merino A.M."/>
            <person name="Battley P.F."/>
            <person name="Fidler A.E."/>
            <person name="Prosdocimi F."/>
        </authorList>
    </citation>
    <scope>NUCLEOTIDE SEQUENCE [LARGE SCALE GENOMIC DNA]</scope>
</reference>
<dbReference type="EMBL" id="KZ507857">
    <property type="protein sequence ID" value="PKU36117.1"/>
    <property type="molecule type" value="Genomic_DNA"/>
</dbReference>
<accession>A0A2I0TQM5</accession>
<evidence type="ECO:0000256" key="1">
    <source>
        <dbReference type="SAM" id="MobiDB-lite"/>
    </source>
</evidence>
<dbReference type="AlphaFoldDB" id="A0A2I0TQM5"/>
<organism evidence="2 3">
    <name type="scientific">Limosa lapponica baueri</name>
    <dbReference type="NCBI Taxonomy" id="1758121"/>
    <lineage>
        <taxon>Eukaryota</taxon>
        <taxon>Metazoa</taxon>
        <taxon>Chordata</taxon>
        <taxon>Craniata</taxon>
        <taxon>Vertebrata</taxon>
        <taxon>Euteleostomi</taxon>
        <taxon>Archelosauria</taxon>
        <taxon>Archosauria</taxon>
        <taxon>Dinosauria</taxon>
        <taxon>Saurischia</taxon>
        <taxon>Theropoda</taxon>
        <taxon>Coelurosauria</taxon>
        <taxon>Aves</taxon>
        <taxon>Neognathae</taxon>
        <taxon>Neoaves</taxon>
        <taxon>Charadriiformes</taxon>
        <taxon>Scolopacidae</taxon>
        <taxon>Limosa</taxon>
    </lineage>
</organism>
<name>A0A2I0TQM5_LIMLA</name>
<dbReference type="OrthoDB" id="9218654at2759"/>
<dbReference type="Proteomes" id="UP000233556">
    <property type="component" value="Unassembled WGS sequence"/>
</dbReference>
<reference evidence="3" key="1">
    <citation type="submission" date="2017-11" db="EMBL/GenBank/DDBJ databases">
        <authorList>
            <person name="Lima N.C."/>
            <person name="Parody-Merino A.M."/>
            <person name="Battley P.F."/>
            <person name="Fidler A.E."/>
            <person name="Prosdocimi F."/>
        </authorList>
    </citation>
    <scope>NUCLEOTIDE SEQUENCE [LARGE SCALE GENOMIC DNA]</scope>
</reference>
<evidence type="ECO:0000313" key="2">
    <source>
        <dbReference type="EMBL" id="PKU36117.1"/>
    </source>
</evidence>
<protein>
    <submittedName>
        <fullName evidence="2">Uncharacterized protein</fullName>
    </submittedName>
</protein>
<feature type="region of interest" description="Disordered" evidence="1">
    <location>
        <begin position="427"/>
        <end position="467"/>
    </location>
</feature>